<gene>
    <name evidence="4" type="ORF">BJ998_002223</name>
</gene>
<dbReference type="SUPFAM" id="SSF53474">
    <property type="entry name" value="alpha/beta-Hydrolases"/>
    <property type="match status" value="1"/>
</dbReference>
<dbReference type="InterPro" id="IPR006311">
    <property type="entry name" value="TAT_signal"/>
</dbReference>
<dbReference type="InterPro" id="IPR029058">
    <property type="entry name" value="AB_hydrolase_fold"/>
</dbReference>
<dbReference type="AlphaFoldDB" id="A0A7W9KEL1"/>
<comment type="caution">
    <text evidence="4">The sequence shown here is derived from an EMBL/GenBank/DDBJ whole genome shotgun (WGS) entry which is preliminary data.</text>
</comment>
<feature type="chain" id="PRO_5030903767" evidence="2">
    <location>
        <begin position="32"/>
        <end position="348"/>
    </location>
</feature>
<keyword evidence="1" id="KW-0378">Hydrolase</keyword>
<accession>A0A7W9KEL1</accession>
<dbReference type="InterPro" id="IPR050266">
    <property type="entry name" value="AB_hydrolase_sf"/>
</dbReference>
<keyword evidence="2" id="KW-0732">Signal</keyword>
<dbReference type="RefSeq" id="WP_312890042.1">
    <property type="nucleotide sequence ID" value="NZ_BAAAWY010000038.1"/>
</dbReference>
<feature type="signal peptide" evidence="2">
    <location>
        <begin position="1"/>
        <end position="31"/>
    </location>
</feature>
<name>A0A7W9KEL1_9PSEU</name>
<evidence type="ECO:0000256" key="2">
    <source>
        <dbReference type="SAM" id="SignalP"/>
    </source>
</evidence>
<dbReference type="GO" id="GO:0016787">
    <property type="term" value="F:hydrolase activity"/>
    <property type="evidence" value="ECO:0007669"/>
    <property type="project" value="UniProtKB-KW"/>
</dbReference>
<evidence type="ECO:0000313" key="5">
    <source>
        <dbReference type="Proteomes" id="UP000585638"/>
    </source>
</evidence>
<evidence type="ECO:0000313" key="4">
    <source>
        <dbReference type="EMBL" id="MBB5891027.1"/>
    </source>
</evidence>
<sequence length="348" mass="36791">MQWFRRDILRRTGVVALAVLASLLATTPAPAHETEPSCQDLDIPVSVPLLGHQVMHGRLCGPPGARTVQVLVPGATYNSSYWDIRLTPEIHSYQLAMSRTGYATFAVDRLGTGGSSRPIGVLLTSTGQASAVHQVIQALRSGSGGPRFDKVILGGHSQGSATVILEAGTYHDADAVLITGLTHHPNPVNALVIAASLIPAPQDPALAGRGLDASYVTTRPGTRYAAFFRPAPPDPAVEAYDEATKDVIAVGEVLDAAALGVLLPYSRKITVPVMLVVADHDGPFCGWPLGADCSSTEALLRSESPYYSAAANLHTFVLPGYGHSINYAPNAPDYFRAVAQWADRVTGR</sequence>
<reference evidence="4 5" key="1">
    <citation type="submission" date="2020-08" db="EMBL/GenBank/DDBJ databases">
        <title>Sequencing the genomes of 1000 actinobacteria strains.</title>
        <authorList>
            <person name="Klenk H.-P."/>
        </authorList>
    </citation>
    <scope>NUCLEOTIDE SEQUENCE [LARGE SCALE GENOMIC DNA]</scope>
    <source>
        <strain evidence="4 5">DSM 43851</strain>
    </source>
</reference>
<dbReference type="Proteomes" id="UP000585638">
    <property type="component" value="Unassembled WGS sequence"/>
</dbReference>
<organism evidence="4 5">
    <name type="scientific">Kutzneria kofuensis</name>
    <dbReference type="NCBI Taxonomy" id="103725"/>
    <lineage>
        <taxon>Bacteria</taxon>
        <taxon>Bacillati</taxon>
        <taxon>Actinomycetota</taxon>
        <taxon>Actinomycetes</taxon>
        <taxon>Pseudonocardiales</taxon>
        <taxon>Pseudonocardiaceae</taxon>
        <taxon>Kutzneria</taxon>
    </lineage>
</organism>
<dbReference type="EMBL" id="JACHIR010000001">
    <property type="protein sequence ID" value="MBB5891027.1"/>
    <property type="molecule type" value="Genomic_DNA"/>
</dbReference>
<dbReference type="PANTHER" id="PTHR43798:SF31">
    <property type="entry name" value="AB HYDROLASE SUPERFAMILY PROTEIN YCLE"/>
    <property type="match status" value="1"/>
</dbReference>
<evidence type="ECO:0000256" key="1">
    <source>
        <dbReference type="ARBA" id="ARBA00022801"/>
    </source>
</evidence>
<dbReference type="GO" id="GO:0016020">
    <property type="term" value="C:membrane"/>
    <property type="evidence" value="ECO:0007669"/>
    <property type="project" value="TreeGrafter"/>
</dbReference>
<protein>
    <submittedName>
        <fullName evidence="4">Pimeloyl-ACP methyl ester carboxylesterase</fullName>
    </submittedName>
</protein>
<feature type="domain" description="AB hydrolase-1" evidence="3">
    <location>
        <begin position="70"/>
        <end position="329"/>
    </location>
</feature>
<keyword evidence="5" id="KW-1185">Reference proteome</keyword>
<dbReference type="Pfam" id="PF12697">
    <property type="entry name" value="Abhydrolase_6"/>
    <property type="match status" value="1"/>
</dbReference>
<dbReference type="PANTHER" id="PTHR43798">
    <property type="entry name" value="MONOACYLGLYCEROL LIPASE"/>
    <property type="match status" value="1"/>
</dbReference>
<dbReference type="PROSITE" id="PS51318">
    <property type="entry name" value="TAT"/>
    <property type="match status" value="1"/>
</dbReference>
<proteinExistence type="predicted"/>
<evidence type="ECO:0000259" key="3">
    <source>
        <dbReference type="Pfam" id="PF12697"/>
    </source>
</evidence>
<dbReference type="Gene3D" id="3.40.50.1820">
    <property type="entry name" value="alpha/beta hydrolase"/>
    <property type="match status" value="1"/>
</dbReference>
<dbReference type="InterPro" id="IPR000073">
    <property type="entry name" value="AB_hydrolase_1"/>
</dbReference>